<dbReference type="RefSeq" id="WP_163950645.1">
    <property type="nucleotide sequence ID" value="NZ_JAAFZH010000007.1"/>
</dbReference>
<dbReference type="EMBL" id="JAAFZH010000007">
    <property type="protein sequence ID" value="NDU96453.1"/>
    <property type="molecule type" value="Genomic_DNA"/>
</dbReference>
<evidence type="ECO:0000259" key="1">
    <source>
        <dbReference type="PROSITE" id="PS51384"/>
    </source>
</evidence>
<dbReference type="GO" id="GO:0016491">
    <property type="term" value="F:oxidoreductase activity"/>
    <property type="evidence" value="ECO:0007669"/>
    <property type="project" value="InterPro"/>
</dbReference>
<name>A0A6L9LCB0_9BACT</name>
<dbReference type="PROSITE" id="PS51384">
    <property type="entry name" value="FAD_FR"/>
    <property type="match status" value="1"/>
</dbReference>
<dbReference type="InterPro" id="IPR039261">
    <property type="entry name" value="FNR_nucleotide-bd"/>
</dbReference>
<evidence type="ECO:0000313" key="3">
    <source>
        <dbReference type="Proteomes" id="UP000474175"/>
    </source>
</evidence>
<dbReference type="PRINTS" id="PR00406">
    <property type="entry name" value="CYTB5RDTASE"/>
</dbReference>
<dbReference type="SUPFAM" id="SSF52343">
    <property type="entry name" value="Ferredoxin reductase-like, C-terminal NADP-linked domain"/>
    <property type="match status" value="1"/>
</dbReference>
<accession>A0A6L9LCB0</accession>
<dbReference type="PANTHER" id="PTHR47354:SF5">
    <property type="entry name" value="PROTEIN RFBI"/>
    <property type="match status" value="1"/>
</dbReference>
<dbReference type="CDD" id="cd06217">
    <property type="entry name" value="FNR_iron_sulfur_binding_3"/>
    <property type="match status" value="1"/>
</dbReference>
<gene>
    <name evidence="2" type="ORF">GK108_16350</name>
</gene>
<sequence>MARIEWQLGEVIAIIQETPTVKTFRLKLPNWTAQLPGQHYDLRLTAEDGYQAERSYSIASPPEQLGEIDLTIEWLEEGEVSAYLHEGVTIGDLIEVRGPIGGYFVWQKTMVNKPLLLVGGGSGIVPLMAILRHRSAIKATNPTRLLYSVRTPEETIFGQELDRLMGQDATFSRTITYTRQAPEHWTGNRRRINKEMLAREVGQYTEPPLCFICGPTELVELAANLLVDLGIPAPYIYAERFGTTRPT</sequence>
<dbReference type="Proteomes" id="UP000474175">
    <property type="component" value="Unassembled WGS sequence"/>
</dbReference>
<dbReference type="InterPro" id="IPR017938">
    <property type="entry name" value="Riboflavin_synthase-like_b-brl"/>
</dbReference>
<dbReference type="InterPro" id="IPR001709">
    <property type="entry name" value="Flavoprot_Pyr_Nucl_cyt_Rdtase"/>
</dbReference>
<evidence type="ECO:0000313" key="2">
    <source>
        <dbReference type="EMBL" id="NDU96453.1"/>
    </source>
</evidence>
<keyword evidence="3" id="KW-1185">Reference proteome</keyword>
<proteinExistence type="predicted"/>
<dbReference type="InterPro" id="IPR001433">
    <property type="entry name" value="OxRdtase_FAD/NAD-bd"/>
</dbReference>
<dbReference type="InterPro" id="IPR050415">
    <property type="entry name" value="MRET"/>
</dbReference>
<feature type="domain" description="FAD-binding FR-type" evidence="1">
    <location>
        <begin position="4"/>
        <end position="106"/>
    </location>
</feature>
<protein>
    <submittedName>
        <fullName evidence="2">Oxidoreductase</fullName>
    </submittedName>
</protein>
<dbReference type="InterPro" id="IPR017927">
    <property type="entry name" value="FAD-bd_FR_type"/>
</dbReference>
<dbReference type="SUPFAM" id="SSF63380">
    <property type="entry name" value="Riboflavin synthase domain-like"/>
    <property type="match status" value="1"/>
</dbReference>
<comment type="caution">
    <text evidence="2">The sequence shown here is derived from an EMBL/GenBank/DDBJ whole genome shotgun (WGS) entry which is preliminary data.</text>
</comment>
<dbReference type="Pfam" id="PF00175">
    <property type="entry name" value="NAD_binding_1"/>
    <property type="match status" value="1"/>
</dbReference>
<dbReference type="Pfam" id="PF00970">
    <property type="entry name" value="FAD_binding_6"/>
    <property type="match status" value="1"/>
</dbReference>
<dbReference type="InterPro" id="IPR008333">
    <property type="entry name" value="Cbr1-like_FAD-bd_dom"/>
</dbReference>
<reference evidence="2 3" key="1">
    <citation type="submission" date="2020-02" db="EMBL/GenBank/DDBJ databases">
        <title>Draft genome sequence of two Spirosoma agri KCTC 52727 and Spirosoma terrae KCTC 52035.</title>
        <authorList>
            <person name="Rojas J."/>
            <person name="Ambika Manirajan B."/>
            <person name="Suarez C."/>
            <person name="Ratering S."/>
            <person name="Schnell S."/>
        </authorList>
    </citation>
    <scope>NUCLEOTIDE SEQUENCE [LARGE SCALE GENOMIC DNA]</scope>
    <source>
        <strain evidence="2 3">KCTC 52035</strain>
    </source>
</reference>
<organism evidence="2 3">
    <name type="scientific">Spirosoma terrae</name>
    <dbReference type="NCBI Taxonomy" id="1968276"/>
    <lineage>
        <taxon>Bacteria</taxon>
        <taxon>Pseudomonadati</taxon>
        <taxon>Bacteroidota</taxon>
        <taxon>Cytophagia</taxon>
        <taxon>Cytophagales</taxon>
        <taxon>Cytophagaceae</taxon>
        <taxon>Spirosoma</taxon>
    </lineage>
</organism>
<dbReference type="PANTHER" id="PTHR47354">
    <property type="entry name" value="NADH OXIDOREDUCTASE HCR"/>
    <property type="match status" value="1"/>
</dbReference>
<dbReference type="Gene3D" id="2.40.30.10">
    <property type="entry name" value="Translation factors"/>
    <property type="match status" value="1"/>
</dbReference>
<dbReference type="Gene3D" id="3.40.50.80">
    <property type="entry name" value="Nucleotide-binding domain of ferredoxin-NADP reductase (FNR) module"/>
    <property type="match status" value="1"/>
</dbReference>
<dbReference type="PRINTS" id="PR00371">
    <property type="entry name" value="FPNCR"/>
</dbReference>
<dbReference type="AlphaFoldDB" id="A0A6L9LCB0"/>